<reference evidence="2" key="2">
    <citation type="journal article" date="2015" name="Fish Shellfish Immunol.">
        <title>Early steps in the European eel (Anguilla anguilla)-Vibrio vulnificus interaction in the gills: Role of the RtxA13 toxin.</title>
        <authorList>
            <person name="Callol A."/>
            <person name="Pajuelo D."/>
            <person name="Ebbesson L."/>
            <person name="Teles M."/>
            <person name="MacKenzie S."/>
            <person name="Amaro C."/>
        </authorList>
    </citation>
    <scope>NUCLEOTIDE SEQUENCE</scope>
</reference>
<evidence type="ECO:0000313" key="2">
    <source>
        <dbReference type="EMBL" id="JAH86223.1"/>
    </source>
</evidence>
<sequence>MRSSVTTAHRCNRMRGEIRL</sequence>
<feature type="region of interest" description="Disordered" evidence="1">
    <location>
        <begin position="1"/>
        <end position="20"/>
    </location>
</feature>
<protein>
    <submittedName>
        <fullName evidence="2">Uncharacterized protein</fullName>
    </submittedName>
</protein>
<accession>A0A0E9W9S7</accession>
<organism evidence="2">
    <name type="scientific">Anguilla anguilla</name>
    <name type="common">European freshwater eel</name>
    <name type="synonym">Muraena anguilla</name>
    <dbReference type="NCBI Taxonomy" id="7936"/>
    <lineage>
        <taxon>Eukaryota</taxon>
        <taxon>Metazoa</taxon>
        <taxon>Chordata</taxon>
        <taxon>Craniata</taxon>
        <taxon>Vertebrata</taxon>
        <taxon>Euteleostomi</taxon>
        <taxon>Actinopterygii</taxon>
        <taxon>Neopterygii</taxon>
        <taxon>Teleostei</taxon>
        <taxon>Anguilliformes</taxon>
        <taxon>Anguillidae</taxon>
        <taxon>Anguilla</taxon>
    </lineage>
</organism>
<proteinExistence type="predicted"/>
<name>A0A0E9W9S7_ANGAN</name>
<reference evidence="2" key="1">
    <citation type="submission" date="2014-11" db="EMBL/GenBank/DDBJ databases">
        <authorList>
            <person name="Amaro Gonzalez C."/>
        </authorList>
    </citation>
    <scope>NUCLEOTIDE SEQUENCE</scope>
</reference>
<evidence type="ECO:0000256" key="1">
    <source>
        <dbReference type="SAM" id="MobiDB-lite"/>
    </source>
</evidence>
<dbReference type="AlphaFoldDB" id="A0A0E9W9S7"/>
<dbReference type="EMBL" id="GBXM01022354">
    <property type="protein sequence ID" value="JAH86223.1"/>
    <property type="molecule type" value="Transcribed_RNA"/>
</dbReference>